<feature type="non-terminal residue" evidence="1">
    <location>
        <position position="124"/>
    </location>
</feature>
<evidence type="ECO:0000313" key="2">
    <source>
        <dbReference type="Proteomes" id="UP001384579"/>
    </source>
</evidence>
<dbReference type="Proteomes" id="UP001384579">
    <property type="component" value="Unassembled WGS sequence"/>
</dbReference>
<name>A0ABU8YZR3_9CYAN</name>
<dbReference type="InterPro" id="IPR001343">
    <property type="entry name" value="Hemolysn_Ca-bd"/>
</dbReference>
<comment type="caution">
    <text evidence="1">The sequence shown here is derived from an EMBL/GenBank/DDBJ whole genome shotgun (WGS) entry which is preliminary data.</text>
</comment>
<evidence type="ECO:0000313" key="1">
    <source>
        <dbReference type="EMBL" id="MEK0189715.1"/>
    </source>
</evidence>
<dbReference type="EMBL" id="JBBLXS010001547">
    <property type="protein sequence ID" value="MEK0189715.1"/>
    <property type="molecule type" value="Genomic_DNA"/>
</dbReference>
<organism evidence="1 2">
    <name type="scientific">Microcoleus anatoxicus PTRS2</name>
    <dbReference type="NCBI Taxonomy" id="2705321"/>
    <lineage>
        <taxon>Bacteria</taxon>
        <taxon>Bacillati</taxon>
        <taxon>Cyanobacteriota</taxon>
        <taxon>Cyanophyceae</taxon>
        <taxon>Oscillatoriophycideae</taxon>
        <taxon>Oscillatoriales</taxon>
        <taxon>Microcoleaceae</taxon>
        <taxon>Microcoleus</taxon>
        <taxon>Microcoleus anatoxicus</taxon>
    </lineage>
</organism>
<sequence length="124" mass="12295">TAEGTDTLRDIEVIIGTTLPDTIVGSSNSESLIGNGGADILTGGGGNDTFILDPAKSGGSKIQGAAGTDNLIVTGNTLALSLTPGSMGIGRSGTSLVVDLNKDGQINLANDVELLNFFASTSGN</sequence>
<protein>
    <submittedName>
        <fullName evidence="1">Uncharacterized protein</fullName>
    </submittedName>
</protein>
<dbReference type="InterPro" id="IPR011049">
    <property type="entry name" value="Serralysin-like_metalloprot_C"/>
</dbReference>
<dbReference type="SUPFAM" id="SSF51120">
    <property type="entry name" value="beta-Roll"/>
    <property type="match status" value="1"/>
</dbReference>
<feature type="non-terminal residue" evidence="1">
    <location>
        <position position="1"/>
    </location>
</feature>
<proteinExistence type="predicted"/>
<gene>
    <name evidence="1" type="ORF">WMG39_33450</name>
</gene>
<dbReference type="Pfam" id="PF00353">
    <property type="entry name" value="HemolysinCabind"/>
    <property type="match status" value="1"/>
</dbReference>
<dbReference type="Gene3D" id="2.150.10.10">
    <property type="entry name" value="Serralysin-like metalloprotease, C-terminal"/>
    <property type="match status" value="1"/>
</dbReference>
<accession>A0ABU8YZR3</accession>
<reference evidence="1 2" key="1">
    <citation type="journal article" date="2020" name="Harmful Algae">
        <title>Molecular and morphological characterization of a novel dihydroanatoxin-a producing Microcoleus species (cyanobacteria) from the Russian River, California, USA.</title>
        <authorList>
            <person name="Conklin K.Y."/>
            <person name="Stancheva R."/>
            <person name="Otten T.G."/>
            <person name="Fadness R."/>
            <person name="Boyer G.L."/>
            <person name="Read B."/>
            <person name="Zhang X."/>
            <person name="Sheath R.G."/>
        </authorList>
    </citation>
    <scope>NUCLEOTIDE SEQUENCE [LARGE SCALE GENOMIC DNA]</scope>
    <source>
        <strain evidence="1 2">PTRS2</strain>
    </source>
</reference>
<keyword evidence="2" id="KW-1185">Reference proteome</keyword>